<dbReference type="Proteomes" id="UP000440304">
    <property type="component" value="Unassembled WGS sequence"/>
</dbReference>
<evidence type="ECO:0000313" key="2">
    <source>
        <dbReference type="Proteomes" id="UP000440304"/>
    </source>
</evidence>
<organism evidence="1 2">
    <name type="scientific">Shinella zoogloeoides</name>
    <name type="common">Crabtreella saccharophila</name>
    <dbReference type="NCBI Taxonomy" id="352475"/>
    <lineage>
        <taxon>Bacteria</taxon>
        <taxon>Pseudomonadati</taxon>
        <taxon>Pseudomonadota</taxon>
        <taxon>Alphaproteobacteria</taxon>
        <taxon>Hyphomicrobiales</taxon>
        <taxon>Rhizobiaceae</taxon>
        <taxon>Shinella</taxon>
    </lineage>
</organism>
<dbReference type="EMBL" id="WUML01000003">
    <property type="protein sequence ID" value="MXN99765.1"/>
    <property type="molecule type" value="Genomic_DNA"/>
</dbReference>
<dbReference type="AlphaFoldDB" id="A0A6N8TC70"/>
<protein>
    <submittedName>
        <fullName evidence="1">Uncharacterized protein</fullName>
    </submittedName>
</protein>
<reference evidence="1 2" key="1">
    <citation type="submission" date="2019-12" db="EMBL/GenBank/DDBJ databases">
        <title>Shinella granuli gen. nov., sp. nov., and proposal of the reclassification of Zoogloea ramigera ATCC 19623 as Shinella zoogloeoides sp. nov.</title>
        <authorList>
            <person name="Gao J."/>
        </authorList>
    </citation>
    <scope>NUCLEOTIDE SEQUENCE [LARGE SCALE GENOMIC DNA]</scope>
    <source>
        <strain evidence="1 2">DSM 287</strain>
    </source>
</reference>
<comment type="caution">
    <text evidence="1">The sequence shown here is derived from an EMBL/GenBank/DDBJ whole genome shotgun (WGS) entry which is preliminary data.</text>
</comment>
<accession>A0A6N8TC70</accession>
<evidence type="ECO:0000313" key="1">
    <source>
        <dbReference type="EMBL" id="MXN99765.1"/>
    </source>
</evidence>
<dbReference type="Pfam" id="PF20361">
    <property type="entry name" value="DUF6656"/>
    <property type="match status" value="1"/>
</dbReference>
<dbReference type="InterPro" id="IPR046597">
    <property type="entry name" value="DUF6656"/>
</dbReference>
<sequence length="207" mass="23944">MECRGVQQQTKFRYYDAVAFKRANPPKAAAHTEFLRTGRIERAVSWSPSEKRYLSYQEVAERTGRRLEQAGNVTHERINGFHRSIQFPKLVFHRTLAETPHLGYCHITVANSRFAEFENVQWAFYMANFLAEIGDEEQFFAGISRKPGRMYFAIAIAPTEEEGRLKIDRTVRGNGVIFRTDDPKLAMKNVLMLGTRNEALRKVIRTL</sequence>
<dbReference type="OrthoDB" id="8276610at2"/>
<gene>
    <name evidence="1" type="ORF">GR156_05590</name>
</gene>
<name>A0A6N8TC70_SHIZO</name>
<proteinExistence type="predicted"/>